<reference evidence="2" key="1">
    <citation type="journal article" date="2019" name="Int. J. Syst. Evol. Microbiol.">
        <title>The Global Catalogue of Microorganisms (GCM) 10K type strain sequencing project: providing services to taxonomists for standard genome sequencing and annotation.</title>
        <authorList>
            <consortium name="The Broad Institute Genomics Platform"/>
            <consortium name="The Broad Institute Genome Sequencing Center for Infectious Disease"/>
            <person name="Wu L."/>
            <person name="Ma J."/>
        </authorList>
    </citation>
    <scope>NUCLEOTIDE SEQUENCE [LARGE SCALE GENOMIC DNA]</scope>
    <source>
        <strain evidence="2">JCM 18304</strain>
    </source>
</reference>
<dbReference type="Proteomes" id="UP001501570">
    <property type="component" value="Unassembled WGS sequence"/>
</dbReference>
<keyword evidence="2" id="KW-1185">Reference proteome</keyword>
<dbReference type="EMBL" id="BAABJQ010000032">
    <property type="protein sequence ID" value="GAA5198311.1"/>
    <property type="molecule type" value="Genomic_DNA"/>
</dbReference>
<evidence type="ECO:0000313" key="1">
    <source>
        <dbReference type="EMBL" id="GAA5198311.1"/>
    </source>
</evidence>
<gene>
    <name evidence="1" type="ORF">GCM10023322_71400</name>
</gene>
<accession>A0ABP9SM52</accession>
<organism evidence="1 2">
    <name type="scientific">Rugosimonospora acidiphila</name>
    <dbReference type="NCBI Taxonomy" id="556531"/>
    <lineage>
        <taxon>Bacteria</taxon>
        <taxon>Bacillati</taxon>
        <taxon>Actinomycetota</taxon>
        <taxon>Actinomycetes</taxon>
        <taxon>Micromonosporales</taxon>
        <taxon>Micromonosporaceae</taxon>
        <taxon>Rugosimonospora</taxon>
    </lineage>
</organism>
<proteinExistence type="predicted"/>
<name>A0ABP9SM52_9ACTN</name>
<protein>
    <submittedName>
        <fullName evidence="1">Uncharacterized protein</fullName>
    </submittedName>
</protein>
<evidence type="ECO:0000313" key="2">
    <source>
        <dbReference type="Proteomes" id="UP001501570"/>
    </source>
</evidence>
<comment type="caution">
    <text evidence="1">The sequence shown here is derived from an EMBL/GenBank/DDBJ whole genome shotgun (WGS) entry which is preliminary data.</text>
</comment>
<sequence>MQVPFFASGTTSVPLGVGPTDAPAGTLAAGIRQVAAGQRVIDPASRRTGPDQLRIDHRKLEVERLHRVTPRKS</sequence>